<evidence type="ECO:0000256" key="1">
    <source>
        <dbReference type="SAM" id="MobiDB-lite"/>
    </source>
</evidence>
<accession>A0AAE0UAE3</accession>
<evidence type="ECO:0000313" key="4">
    <source>
        <dbReference type="Proteomes" id="UP001281003"/>
    </source>
</evidence>
<keyword evidence="2" id="KW-0732">Signal</keyword>
<reference evidence="3" key="2">
    <citation type="submission" date="2023-07" db="EMBL/GenBank/DDBJ databases">
        <authorList>
            <consortium name="Lawrence Berkeley National Laboratory"/>
            <person name="Haridas S."/>
            <person name="Hensen N."/>
            <person name="Bonometti L."/>
            <person name="Westerberg I."/>
            <person name="Brannstrom I.O."/>
            <person name="Guillou S."/>
            <person name="Cros-Aarteil S."/>
            <person name="Calhoun S."/>
            <person name="Kuo A."/>
            <person name="Mondo S."/>
            <person name="Pangilinan J."/>
            <person name="Riley R."/>
            <person name="LaButti K."/>
            <person name="Andreopoulos B."/>
            <person name="Lipzen A."/>
            <person name="Chen C."/>
            <person name="Yanf M."/>
            <person name="Daum C."/>
            <person name="Ng V."/>
            <person name="Clum A."/>
            <person name="Steindorff A."/>
            <person name="Ohm R."/>
            <person name="Martin F."/>
            <person name="Silar P."/>
            <person name="Natvig D."/>
            <person name="Lalanne C."/>
            <person name="Gautier V."/>
            <person name="Ament-velasquez S.L."/>
            <person name="Kruys A."/>
            <person name="Hutchinson M.I."/>
            <person name="Powell A.J."/>
            <person name="Barry K."/>
            <person name="Miller A.N."/>
            <person name="Grigoriev I.V."/>
            <person name="Debuchy R."/>
            <person name="Gladieux P."/>
            <person name="Thoren M.H."/>
            <person name="Johannesson H."/>
        </authorList>
    </citation>
    <scope>NUCLEOTIDE SEQUENCE</scope>
    <source>
        <strain evidence="3">FGSC 1904</strain>
    </source>
</reference>
<gene>
    <name evidence="3" type="ORF">B0T20DRAFT_243083</name>
</gene>
<proteinExistence type="predicted"/>
<feature type="compositionally biased region" description="Low complexity" evidence="1">
    <location>
        <begin position="100"/>
        <end position="111"/>
    </location>
</feature>
<feature type="compositionally biased region" description="Basic and acidic residues" evidence="1">
    <location>
        <begin position="113"/>
        <end position="184"/>
    </location>
</feature>
<feature type="chain" id="PRO_5042132102" evidence="2">
    <location>
        <begin position="21"/>
        <end position="387"/>
    </location>
</feature>
<evidence type="ECO:0000313" key="3">
    <source>
        <dbReference type="EMBL" id="KAK3396772.1"/>
    </source>
</evidence>
<sequence length="387" mass="40557">MRYTSLILASALAASHVCHGKPLPTPTPDDPPYSEGFPAAEAESVSTTSFGTEETTAFVEETTYPGLYPTNTEDFPSGTFGDVTTTATKGFGDVTVSATATATGGHSSGENSSEEHSGTEEHSSGEHSGSDEEHSGGEEHSAEGHSSEGHSGSDEHSSEGHSGTEEHSGSNEEHSVADEEHKPVETPASGASEEHGAPPNHEAHSGDAESSDDESDSDDEAHSHHDASSEQDTSSNNDHWSQHEAPAAESSPKPDQDRPCGKLDPWTIHSLSRQCDDADLVCGWSFIVDTNCPSLAPTPCTFSIKSLGPGVPASRSPKHEKGQDEQCGPYEVHSAWSGQFGPGQGFTTLSVIDGGNKLVAYPAYRDDLFGKEKATVPDVEVAVYALG</sequence>
<feature type="compositionally biased region" description="Basic and acidic residues" evidence="1">
    <location>
        <begin position="192"/>
        <end position="207"/>
    </location>
</feature>
<keyword evidence="4" id="KW-1185">Reference proteome</keyword>
<feature type="region of interest" description="Disordered" evidence="1">
    <location>
        <begin position="21"/>
        <end position="53"/>
    </location>
</feature>
<reference evidence="3" key="1">
    <citation type="journal article" date="2023" name="Mol. Phylogenet. Evol.">
        <title>Genome-scale phylogeny and comparative genomics of the fungal order Sordariales.</title>
        <authorList>
            <person name="Hensen N."/>
            <person name="Bonometti L."/>
            <person name="Westerberg I."/>
            <person name="Brannstrom I.O."/>
            <person name="Guillou S."/>
            <person name="Cros-Aarteil S."/>
            <person name="Calhoun S."/>
            <person name="Haridas S."/>
            <person name="Kuo A."/>
            <person name="Mondo S."/>
            <person name="Pangilinan J."/>
            <person name="Riley R."/>
            <person name="LaButti K."/>
            <person name="Andreopoulos B."/>
            <person name="Lipzen A."/>
            <person name="Chen C."/>
            <person name="Yan M."/>
            <person name="Daum C."/>
            <person name="Ng V."/>
            <person name="Clum A."/>
            <person name="Steindorff A."/>
            <person name="Ohm R.A."/>
            <person name="Martin F."/>
            <person name="Silar P."/>
            <person name="Natvig D.O."/>
            <person name="Lalanne C."/>
            <person name="Gautier V."/>
            <person name="Ament-Velasquez S.L."/>
            <person name="Kruys A."/>
            <person name="Hutchinson M.I."/>
            <person name="Powell A.J."/>
            <person name="Barry K."/>
            <person name="Miller A.N."/>
            <person name="Grigoriev I.V."/>
            <person name="Debuchy R."/>
            <person name="Gladieux P."/>
            <person name="Hiltunen Thoren M."/>
            <person name="Johannesson H."/>
        </authorList>
    </citation>
    <scope>NUCLEOTIDE SEQUENCE</scope>
    <source>
        <strain evidence="3">FGSC 1904</strain>
    </source>
</reference>
<dbReference type="Proteomes" id="UP001281003">
    <property type="component" value="Unassembled WGS sequence"/>
</dbReference>
<dbReference type="EMBL" id="JAUTDP010000008">
    <property type="protein sequence ID" value="KAK3396772.1"/>
    <property type="molecule type" value="Genomic_DNA"/>
</dbReference>
<feature type="signal peptide" evidence="2">
    <location>
        <begin position="1"/>
        <end position="20"/>
    </location>
</feature>
<organism evidence="3 4">
    <name type="scientific">Sordaria brevicollis</name>
    <dbReference type="NCBI Taxonomy" id="83679"/>
    <lineage>
        <taxon>Eukaryota</taxon>
        <taxon>Fungi</taxon>
        <taxon>Dikarya</taxon>
        <taxon>Ascomycota</taxon>
        <taxon>Pezizomycotina</taxon>
        <taxon>Sordariomycetes</taxon>
        <taxon>Sordariomycetidae</taxon>
        <taxon>Sordariales</taxon>
        <taxon>Sordariaceae</taxon>
        <taxon>Sordaria</taxon>
    </lineage>
</organism>
<feature type="region of interest" description="Disordered" evidence="1">
    <location>
        <begin position="309"/>
        <end position="328"/>
    </location>
</feature>
<protein>
    <submittedName>
        <fullName evidence="3">Uncharacterized protein</fullName>
    </submittedName>
</protein>
<comment type="caution">
    <text evidence="3">The sequence shown here is derived from an EMBL/GenBank/DDBJ whole genome shotgun (WGS) entry which is preliminary data.</text>
</comment>
<feature type="compositionally biased region" description="Basic and acidic residues" evidence="1">
    <location>
        <begin position="252"/>
        <end position="261"/>
    </location>
</feature>
<feature type="region of interest" description="Disordered" evidence="1">
    <location>
        <begin position="100"/>
        <end position="261"/>
    </location>
</feature>
<evidence type="ECO:0000256" key="2">
    <source>
        <dbReference type="SAM" id="SignalP"/>
    </source>
</evidence>
<name>A0AAE0UAE3_SORBR</name>
<dbReference type="AlphaFoldDB" id="A0AAE0UAE3"/>
<feature type="compositionally biased region" description="Acidic residues" evidence="1">
    <location>
        <begin position="209"/>
        <end position="219"/>
    </location>
</feature>